<evidence type="ECO:0000259" key="7">
    <source>
        <dbReference type="PROSITE" id="PS50949"/>
    </source>
</evidence>
<reference evidence="8 9" key="1">
    <citation type="submission" date="2019-06" db="EMBL/GenBank/DDBJ databases">
        <title>Genome sequence of Rhodobacteraceae bacterium D4M1.</title>
        <authorList>
            <person name="Cao J."/>
        </authorList>
    </citation>
    <scope>NUCLEOTIDE SEQUENCE [LARGE SCALE GENOMIC DNA]</scope>
    <source>
        <strain evidence="8 9">D4M1</strain>
    </source>
</reference>
<dbReference type="AlphaFoldDB" id="A0A5B8FQL2"/>
<dbReference type="OrthoDB" id="5450856at2"/>
<evidence type="ECO:0000256" key="4">
    <source>
        <dbReference type="ARBA" id="ARBA00023163"/>
    </source>
</evidence>
<dbReference type="Pfam" id="PF07729">
    <property type="entry name" value="FCD"/>
    <property type="match status" value="1"/>
</dbReference>
<dbReference type="InterPro" id="IPR008920">
    <property type="entry name" value="TF_FadR/GntR_C"/>
</dbReference>
<dbReference type="GO" id="GO:0003677">
    <property type="term" value="F:DNA binding"/>
    <property type="evidence" value="ECO:0007669"/>
    <property type="project" value="UniProtKB-KW"/>
</dbReference>
<keyword evidence="9" id="KW-1185">Reference proteome</keyword>
<evidence type="ECO:0000313" key="9">
    <source>
        <dbReference type="Proteomes" id="UP000305888"/>
    </source>
</evidence>
<evidence type="ECO:0000256" key="1">
    <source>
        <dbReference type="ARBA" id="ARBA00022491"/>
    </source>
</evidence>
<dbReference type="Pfam" id="PF00392">
    <property type="entry name" value="GntR"/>
    <property type="match status" value="1"/>
</dbReference>
<dbReference type="InterPro" id="IPR036388">
    <property type="entry name" value="WH-like_DNA-bd_sf"/>
</dbReference>
<dbReference type="InterPro" id="IPR000524">
    <property type="entry name" value="Tscrpt_reg_HTH_GntR"/>
</dbReference>
<evidence type="ECO:0000313" key="8">
    <source>
        <dbReference type="EMBL" id="QDL90946.1"/>
    </source>
</evidence>
<dbReference type="CDD" id="cd07377">
    <property type="entry name" value="WHTH_GntR"/>
    <property type="match status" value="1"/>
</dbReference>
<dbReference type="Gene3D" id="1.10.10.10">
    <property type="entry name" value="Winged helix-like DNA-binding domain superfamily/Winged helix DNA-binding domain"/>
    <property type="match status" value="1"/>
</dbReference>
<feature type="domain" description="HTH gntR-type" evidence="7">
    <location>
        <begin position="9"/>
        <end position="77"/>
    </location>
</feature>
<evidence type="ECO:0000256" key="6">
    <source>
        <dbReference type="ARBA" id="ARBA00039592"/>
    </source>
</evidence>
<comment type="function">
    <text evidence="5">Transcriptional repressor for the pyruvate dehydrogenase complex genes aceEF and lpd.</text>
</comment>
<keyword evidence="1" id="KW-0678">Repressor</keyword>
<dbReference type="PANTHER" id="PTHR43537">
    <property type="entry name" value="TRANSCRIPTIONAL REGULATOR, GNTR FAMILY"/>
    <property type="match status" value="1"/>
</dbReference>
<dbReference type="GO" id="GO:0003700">
    <property type="term" value="F:DNA-binding transcription factor activity"/>
    <property type="evidence" value="ECO:0007669"/>
    <property type="project" value="InterPro"/>
</dbReference>
<protein>
    <recommendedName>
        <fullName evidence="6">Pyruvate dehydrogenase complex repressor</fullName>
    </recommendedName>
</protein>
<dbReference type="InterPro" id="IPR011711">
    <property type="entry name" value="GntR_C"/>
</dbReference>
<dbReference type="PRINTS" id="PR00035">
    <property type="entry name" value="HTHGNTR"/>
</dbReference>
<dbReference type="RefSeq" id="WP_138577445.1">
    <property type="nucleotide sequence ID" value="NZ_CP040818.1"/>
</dbReference>
<dbReference type="SUPFAM" id="SSF48008">
    <property type="entry name" value="GntR ligand-binding domain-like"/>
    <property type="match status" value="1"/>
</dbReference>
<dbReference type="PANTHER" id="PTHR43537:SF34">
    <property type="entry name" value="PYRUVATE DEHYDROGENASE COMPLEX REPRESSOR"/>
    <property type="match status" value="1"/>
</dbReference>
<dbReference type="Gene3D" id="1.20.120.530">
    <property type="entry name" value="GntR ligand-binding domain-like"/>
    <property type="match status" value="1"/>
</dbReference>
<keyword evidence="2" id="KW-0805">Transcription regulation</keyword>
<accession>A0A5B8FQL2</accession>
<dbReference type="PROSITE" id="PS50949">
    <property type="entry name" value="HTH_GNTR"/>
    <property type="match status" value="1"/>
</dbReference>
<dbReference type="SUPFAM" id="SSF46785">
    <property type="entry name" value="Winged helix' DNA-binding domain"/>
    <property type="match status" value="1"/>
</dbReference>
<sequence>MPFRKIVPEKVSEAVRRQIEELILRGILRPGARLPAERELSEQLAVSRPSLRAALAELEGRGLVVTRPGSGVFVAEVLGSAFAPPLIELFATHDAALFDYLSFRRDLEGLAADRAARHGSEADHAVISAIFARMEAAHDKRNPEEEAALDADFHMSIVEAAHNVVMLHMMRSMFDLLRRGVFYNRQVLFSVRATRDELLGQHRAILTAVLARDPTAARAAVEAHLGYIEQAMHALERSRSREEIAQMRLSLERSRTSGRKGGA</sequence>
<evidence type="ECO:0000256" key="5">
    <source>
        <dbReference type="ARBA" id="ARBA00037357"/>
    </source>
</evidence>
<keyword evidence="3" id="KW-0238">DNA-binding</keyword>
<keyword evidence="4" id="KW-0804">Transcription</keyword>
<gene>
    <name evidence="8" type="ORF">FDP22_03570</name>
</gene>
<evidence type="ECO:0000256" key="3">
    <source>
        <dbReference type="ARBA" id="ARBA00023125"/>
    </source>
</evidence>
<dbReference type="KEGG" id="ppru:FDP22_03570"/>
<proteinExistence type="predicted"/>
<dbReference type="InterPro" id="IPR036390">
    <property type="entry name" value="WH_DNA-bd_sf"/>
</dbReference>
<organism evidence="8 9">
    <name type="scientific">Paroceanicella profunda</name>
    <dbReference type="NCBI Taxonomy" id="2579971"/>
    <lineage>
        <taxon>Bacteria</taxon>
        <taxon>Pseudomonadati</taxon>
        <taxon>Pseudomonadota</taxon>
        <taxon>Alphaproteobacteria</taxon>
        <taxon>Rhodobacterales</taxon>
        <taxon>Paracoccaceae</taxon>
        <taxon>Paroceanicella</taxon>
    </lineage>
</organism>
<dbReference type="EMBL" id="CP040818">
    <property type="protein sequence ID" value="QDL90946.1"/>
    <property type="molecule type" value="Genomic_DNA"/>
</dbReference>
<dbReference type="SMART" id="SM00895">
    <property type="entry name" value="FCD"/>
    <property type="match status" value="1"/>
</dbReference>
<name>A0A5B8FQL2_9RHOB</name>
<evidence type="ECO:0000256" key="2">
    <source>
        <dbReference type="ARBA" id="ARBA00023015"/>
    </source>
</evidence>
<dbReference type="SMART" id="SM00345">
    <property type="entry name" value="HTH_GNTR"/>
    <property type="match status" value="1"/>
</dbReference>
<dbReference type="Proteomes" id="UP000305888">
    <property type="component" value="Chromosome"/>
</dbReference>